<feature type="compositionally biased region" description="Basic and acidic residues" evidence="1">
    <location>
        <begin position="25"/>
        <end position="46"/>
    </location>
</feature>
<dbReference type="InterPro" id="IPR019007">
    <property type="entry name" value="Wbp11/ELF5/Saf1_N"/>
</dbReference>
<feature type="compositionally biased region" description="Basic and acidic residues" evidence="1">
    <location>
        <begin position="102"/>
        <end position="114"/>
    </location>
</feature>
<evidence type="ECO:0000256" key="1">
    <source>
        <dbReference type="SAM" id="MobiDB-lite"/>
    </source>
</evidence>
<protein>
    <submittedName>
        <fullName evidence="3">WW domain binding protein 11-domain-containing protein</fullName>
    </submittedName>
</protein>
<evidence type="ECO:0000313" key="4">
    <source>
        <dbReference type="Proteomes" id="UP001448207"/>
    </source>
</evidence>
<feature type="region of interest" description="Disordered" evidence="1">
    <location>
        <begin position="84"/>
        <end position="251"/>
    </location>
</feature>
<feature type="compositionally biased region" description="Pro residues" evidence="1">
    <location>
        <begin position="234"/>
        <end position="244"/>
    </location>
</feature>
<name>A0ABR3B696_PHYBL</name>
<feature type="compositionally biased region" description="Low complexity" evidence="1">
    <location>
        <begin position="137"/>
        <end position="157"/>
    </location>
</feature>
<feature type="compositionally biased region" description="Acidic residues" evidence="1">
    <location>
        <begin position="221"/>
        <end position="232"/>
    </location>
</feature>
<feature type="compositionally biased region" description="Low complexity" evidence="1">
    <location>
        <begin position="200"/>
        <end position="210"/>
    </location>
</feature>
<evidence type="ECO:0000259" key="2">
    <source>
        <dbReference type="Pfam" id="PF09429"/>
    </source>
</evidence>
<feature type="compositionally biased region" description="Acidic residues" evidence="1">
    <location>
        <begin position="158"/>
        <end position="180"/>
    </location>
</feature>
<dbReference type="Pfam" id="PF09429">
    <property type="entry name" value="Wbp11"/>
    <property type="match status" value="1"/>
</dbReference>
<gene>
    <name evidence="3" type="ORF">J3Q64DRAFT_1830911</name>
</gene>
<feature type="region of interest" description="Disordered" evidence="1">
    <location>
        <begin position="392"/>
        <end position="425"/>
    </location>
</feature>
<feature type="compositionally biased region" description="Basic residues" evidence="1">
    <location>
        <begin position="311"/>
        <end position="322"/>
    </location>
</feature>
<comment type="caution">
    <text evidence="3">The sequence shown here is derived from an EMBL/GenBank/DDBJ whole genome shotgun (WGS) entry which is preliminary data.</text>
</comment>
<proteinExistence type="predicted"/>
<feature type="compositionally biased region" description="Pro residues" evidence="1">
    <location>
        <begin position="182"/>
        <end position="191"/>
    </location>
</feature>
<feature type="compositionally biased region" description="Pro residues" evidence="1">
    <location>
        <begin position="281"/>
        <end position="291"/>
    </location>
</feature>
<sequence>MGKAKKSINPADAARKAQRKREIKKNKDDRKRARENALSKKDTGRTKQEIARLENLARLKQLDKNGQTRLATLKEDVEKIEKAKKSQGLTGAAAALAARQKQQQEQHETRKLVYDPKSGAFVPAKVKKRTTTEQVDQGDNSDSGSSSSLSSSSSGSDSDSDTDMSDSDNEGSEKDSDTEDIPLPPGPPPPSSSLTGQDLTATSTSTSTSGSGSGPAGGDVNAEDSDDYDLDDIPLPPGPPPPRPFQEQLHPIRQAQAIHQNPFAGHFQPFFGMPGFPNMMIPPPPPPPGRPMFPHMHPVMNQRPHYDPRPNRTHQRPQNRRARQMDPMLKDMQEVEAEELAAELLPIAGATPEPSSSTTAGVYTPAATISAEPQLRNLQKELLGFVPAALRRKQAASRKTASLPKGARPNINAAPEVDGDDGDDE</sequence>
<feature type="domain" description="Wbp11/ELF5/Saf1 N-terminal" evidence="2">
    <location>
        <begin position="5"/>
        <end position="82"/>
    </location>
</feature>
<dbReference type="EMBL" id="JBCLYO010000003">
    <property type="protein sequence ID" value="KAL0091513.1"/>
    <property type="molecule type" value="Genomic_DNA"/>
</dbReference>
<accession>A0ABR3B696</accession>
<organism evidence="3 4">
    <name type="scientific">Phycomyces blakesleeanus</name>
    <dbReference type="NCBI Taxonomy" id="4837"/>
    <lineage>
        <taxon>Eukaryota</taxon>
        <taxon>Fungi</taxon>
        <taxon>Fungi incertae sedis</taxon>
        <taxon>Mucoromycota</taxon>
        <taxon>Mucoromycotina</taxon>
        <taxon>Mucoromycetes</taxon>
        <taxon>Mucorales</taxon>
        <taxon>Phycomycetaceae</taxon>
        <taxon>Phycomyces</taxon>
    </lineage>
</organism>
<keyword evidence="4" id="KW-1185">Reference proteome</keyword>
<reference evidence="3 4" key="1">
    <citation type="submission" date="2024-04" db="EMBL/GenBank/DDBJ databases">
        <title>Symmetric and asymmetric DNA N6-adenine methylation regulates different biological responses in Mucorales.</title>
        <authorList>
            <consortium name="Lawrence Berkeley National Laboratory"/>
            <person name="Lax C."/>
            <person name="Mondo S.J."/>
            <person name="Osorio-Concepcion M."/>
            <person name="Muszewska A."/>
            <person name="Corrochano-Luque M."/>
            <person name="Gutierrez G."/>
            <person name="Riley R."/>
            <person name="Lipzen A."/>
            <person name="Guo J."/>
            <person name="Hundley H."/>
            <person name="Amirebrahimi M."/>
            <person name="Ng V."/>
            <person name="Lorenzo-Gutierrez D."/>
            <person name="Binder U."/>
            <person name="Yang J."/>
            <person name="Song Y."/>
            <person name="Canovas D."/>
            <person name="Navarro E."/>
            <person name="Freitag M."/>
            <person name="Gabaldon T."/>
            <person name="Grigoriev I.V."/>
            <person name="Corrochano L.M."/>
            <person name="Nicolas F.E."/>
            <person name="Garre V."/>
        </authorList>
    </citation>
    <scope>NUCLEOTIDE SEQUENCE [LARGE SCALE GENOMIC DNA]</scope>
    <source>
        <strain evidence="3 4">L51</strain>
    </source>
</reference>
<feature type="region of interest" description="Disordered" evidence="1">
    <location>
        <begin position="281"/>
        <end position="325"/>
    </location>
</feature>
<dbReference type="Proteomes" id="UP001448207">
    <property type="component" value="Unassembled WGS sequence"/>
</dbReference>
<evidence type="ECO:0000313" key="3">
    <source>
        <dbReference type="EMBL" id="KAL0091513.1"/>
    </source>
</evidence>
<feature type="region of interest" description="Disordered" evidence="1">
    <location>
        <begin position="1"/>
        <end position="46"/>
    </location>
</feature>
<feature type="compositionally biased region" description="Low complexity" evidence="1">
    <location>
        <begin position="87"/>
        <end position="101"/>
    </location>
</feature>